<comment type="caution">
    <text evidence="1">The sequence shown here is derived from an EMBL/GenBank/DDBJ whole genome shotgun (WGS) entry which is preliminary data.</text>
</comment>
<gene>
    <name evidence="1" type="ORF">OSB04_005576</name>
</gene>
<evidence type="ECO:0000313" key="2">
    <source>
        <dbReference type="Proteomes" id="UP001172457"/>
    </source>
</evidence>
<keyword evidence="2" id="KW-1185">Reference proteome</keyword>
<protein>
    <submittedName>
        <fullName evidence="1">Uncharacterized protein</fullName>
    </submittedName>
</protein>
<accession>A0AA38TU72</accession>
<dbReference type="AlphaFoldDB" id="A0AA38TU72"/>
<dbReference type="Proteomes" id="UP001172457">
    <property type="component" value="Chromosome 2"/>
</dbReference>
<evidence type="ECO:0000313" key="1">
    <source>
        <dbReference type="EMBL" id="KAJ9560416.1"/>
    </source>
</evidence>
<reference evidence="1" key="1">
    <citation type="submission" date="2023-03" db="EMBL/GenBank/DDBJ databases">
        <title>Chromosome-scale reference genome and RAD-based genetic map of yellow starthistle (Centaurea solstitialis) reveal putative structural variation and QTLs associated with invader traits.</title>
        <authorList>
            <person name="Reatini B."/>
            <person name="Cang F.A."/>
            <person name="Jiang Q."/>
            <person name="Mckibben M.T.W."/>
            <person name="Barker M.S."/>
            <person name="Rieseberg L.H."/>
            <person name="Dlugosch K.M."/>
        </authorList>
    </citation>
    <scope>NUCLEOTIDE SEQUENCE</scope>
    <source>
        <strain evidence="1">CAN-66</strain>
        <tissue evidence="1">Leaf</tissue>
    </source>
</reference>
<dbReference type="EMBL" id="JARYMX010000002">
    <property type="protein sequence ID" value="KAJ9560416.1"/>
    <property type="molecule type" value="Genomic_DNA"/>
</dbReference>
<proteinExistence type="predicted"/>
<sequence>MLVFAAPSGVGCDVKPCKTVEVRLTGLRAATDSAAARRLSAESLRLTEGCSAEWSSYFRGFDSIERQHVIWIYTDPTPNISASTPTASGVYSWEPLAEGPAIVIKHIIMVTTRRGNSTGSEEPDLRDLIGSEVNEMLQQLLHGLFAQMKD</sequence>
<organism evidence="1 2">
    <name type="scientific">Centaurea solstitialis</name>
    <name type="common">yellow star-thistle</name>
    <dbReference type="NCBI Taxonomy" id="347529"/>
    <lineage>
        <taxon>Eukaryota</taxon>
        <taxon>Viridiplantae</taxon>
        <taxon>Streptophyta</taxon>
        <taxon>Embryophyta</taxon>
        <taxon>Tracheophyta</taxon>
        <taxon>Spermatophyta</taxon>
        <taxon>Magnoliopsida</taxon>
        <taxon>eudicotyledons</taxon>
        <taxon>Gunneridae</taxon>
        <taxon>Pentapetalae</taxon>
        <taxon>asterids</taxon>
        <taxon>campanulids</taxon>
        <taxon>Asterales</taxon>
        <taxon>Asteraceae</taxon>
        <taxon>Carduoideae</taxon>
        <taxon>Cardueae</taxon>
        <taxon>Centaureinae</taxon>
        <taxon>Centaurea</taxon>
    </lineage>
</organism>
<name>A0AA38TU72_9ASTR</name>